<evidence type="ECO:0000256" key="7">
    <source>
        <dbReference type="ARBA" id="ARBA00039145"/>
    </source>
</evidence>
<evidence type="ECO:0000256" key="2">
    <source>
        <dbReference type="ARBA" id="ARBA00022563"/>
    </source>
</evidence>
<comment type="catalytic activity">
    <reaction evidence="11">
        <text>7,8-dihydromonapterin + NADPH + H(+) = 5,6,7,8-tetrahydromonapterin + NADP(+)</text>
        <dbReference type="Rhea" id="RHEA:34847"/>
        <dbReference type="ChEBI" id="CHEBI:15378"/>
        <dbReference type="ChEBI" id="CHEBI:57783"/>
        <dbReference type="ChEBI" id="CHEBI:58349"/>
        <dbReference type="ChEBI" id="CHEBI:71175"/>
        <dbReference type="ChEBI" id="CHEBI:71177"/>
        <dbReference type="EC" id="1.5.1.50"/>
    </reaction>
</comment>
<evidence type="ECO:0000256" key="6">
    <source>
        <dbReference type="ARBA" id="ARBA00038212"/>
    </source>
</evidence>
<dbReference type="AlphaFoldDB" id="A0A421DJL7"/>
<dbReference type="PROSITE" id="PS00061">
    <property type="entry name" value="ADH_SHORT"/>
    <property type="match status" value="1"/>
</dbReference>
<evidence type="ECO:0000313" key="12">
    <source>
        <dbReference type="EMBL" id="RLM18917.1"/>
    </source>
</evidence>
<reference evidence="12 13" key="1">
    <citation type="submission" date="2016-09" db="EMBL/GenBank/DDBJ databases">
        <authorList>
            <person name="Doonan J."/>
            <person name="Pachebat J.A."/>
            <person name="Golyshin P.N."/>
            <person name="Denman S."/>
            <person name="Mcdonald J.E."/>
        </authorList>
    </citation>
    <scope>NUCLEOTIDE SEQUENCE [LARGE SCALE GENOMIC DNA]</scope>
    <source>
        <strain evidence="12 13">NCPPB 3934</strain>
    </source>
</reference>
<keyword evidence="3" id="KW-0521">NADP</keyword>
<dbReference type="Gene3D" id="3.40.50.720">
    <property type="entry name" value="NAD(P)-binding Rossmann-like Domain"/>
    <property type="match status" value="1"/>
</dbReference>
<dbReference type="SUPFAM" id="SSF51735">
    <property type="entry name" value="NAD(P)-binding Rossmann-fold domains"/>
    <property type="match status" value="1"/>
</dbReference>
<accession>A0A421DJL7</accession>
<dbReference type="PANTHER" id="PTHR43639:SF6">
    <property type="entry name" value="DIHYDROMONAPTERIN REDUCTASE"/>
    <property type="match status" value="1"/>
</dbReference>
<keyword evidence="13" id="KW-1185">Reference proteome</keyword>
<dbReference type="EMBL" id="MJLZ01000057">
    <property type="protein sequence ID" value="RLM18917.1"/>
    <property type="molecule type" value="Genomic_DNA"/>
</dbReference>
<evidence type="ECO:0000256" key="10">
    <source>
        <dbReference type="ARBA" id="ARBA00048873"/>
    </source>
</evidence>
<evidence type="ECO:0000256" key="5">
    <source>
        <dbReference type="ARBA" id="ARBA00037508"/>
    </source>
</evidence>
<dbReference type="InterPro" id="IPR036291">
    <property type="entry name" value="NAD(P)-bd_dom_sf"/>
</dbReference>
<keyword evidence="4" id="KW-0560">Oxidoreductase</keyword>
<comment type="catalytic activity">
    <reaction evidence="10">
        <text>(6S)-5,6,7,8-tetrahydrofolate + NADP(+) = 7,8-dihydrofolate + NADPH + H(+)</text>
        <dbReference type="Rhea" id="RHEA:15009"/>
        <dbReference type="ChEBI" id="CHEBI:15378"/>
        <dbReference type="ChEBI" id="CHEBI:57451"/>
        <dbReference type="ChEBI" id="CHEBI:57453"/>
        <dbReference type="ChEBI" id="CHEBI:57783"/>
        <dbReference type="ChEBI" id="CHEBI:58349"/>
        <dbReference type="EC" id="1.5.1.3"/>
    </reaction>
</comment>
<comment type="similarity">
    <text evidence="6">Belongs to the short-chain dehydrogenases/reductases (SDR) family. FolM subfamily.</text>
</comment>
<proteinExistence type="inferred from homology"/>
<evidence type="ECO:0000256" key="8">
    <source>
        <dbReference type="ARBA" id="ARBA00039631"/>
    </source>
</evidence>
<protein>
    <recommendedName>
        <fullName evidence="8">Dihydromonapterin reductase</fullName>
        <ecNumber evidence="1">1.5.1.3</ecNumber>
        <ecNumber evidence="7">1.5.1.50</ecNumber>
    </recommendedName>
    <alternativeName>
        <fullName evidence="9">Dihydrofolate reductase</fullName>
    </alternativeName>
</protein>
<dbReference type="EC" id="1.5.1.50" evidence="7"/>
<evidence type="ECO:0000256" key="3">
    <source>
        <dbReference type="ARBA" id="ARBA00022857"/>
    </source>
</evidence>
<dbReference type="RefSeq" id="WP_121576450.1">
    <property type="nucleotide sequence ID" value="NZ_MJLZ01000057.1"/>
</dbReference>
<dbReference type="PANTHER" id="PTHR43639">
    <property type="entry name" value="OXIDOREDUCTASE, SHORT-CHAIN DEHYDROGENASE/REDUCTASE FAMILY (AFU_ORTHOLOGUE AFUA_5G02870)"/>
    <property type="match status" value="1"/>
</dbReference>
<dbReference type="GO" id="GO:0004146">
    <property type="term" value="F:dihydrofolate reductase activity"/>
    <property type="evidence" value="ECO:0007669"/>
    <property type="project" value="UniProtKB-EC"/>
</dbReference>
<dbReference type="Pfam" id="PF13561">
    <property type="entry name" value="adh_short_C2"/>
    <property type="match status" value="1"/>
</dbReference>
<evidence type="ECO:0000256" key="4">
    <source>
        <dbReference type="ARBA" id="ARBA00023002"/>
    </source>
</evidence>
<dbReference type="InterPro" id="IPR002347">
    <property type="entry name" value="SDR_fam"/>
</dbReference>
<organism evidence="12 13">
    <name type="scientific">Brenneria alni</name>
    <dbReference type="NCBI Taxonomy" id="71656"/>
    <lineage>
        <taxon>Bacteria</taxon>
        <taxon>Pseudomonadati</taxon>
        <taxon>Pseudomonadota</taxon>
        <taxon>Gammaproteobacteria</taxon>
        <taxon>Enterobacterales</taxon>
        <taxon>Pectobacteriaceae</taxon>
        <taxon>Brenneria</taxon>
    </lineage>
</organism>
<dbReference type="InterPro" id="IPR020904">
    <property type="entry name" value="Sc_DH/Rdtase_CS"/>
</dbReference>
<evidence type="ECO:0000256" key="11">
    <source>
        <dbReference type="ARBA" id="ARBA00049376"/>
    </source>
</evidence>
<dbReference type="NCBIfam" id="NF005066">
    <property type="entry name" value="PRK06483.1"/>
    <property type="match status" value="1"/>
</dbReference>
<dbReference type="EC" id="1.5.1.3" evidence="1"/>
<sequence>MATFSSAPILITGGARRIGLALARSFLAQHIPVIISRRTPYPELESLAQQGAICLPADFSTTKQIYAFAEQVRTLTPHLRAVIHSANSWQAESPDIPPEKTLAAMLQIHVYTPYLLNQLLEPCLRGQGVAGADIIHLTDYVVEKGSDKHIAYAASKAALDNMTRSFARKLAPEVKVNAIAPALIMFHPHDDEPYRQQALDKSLMKIAPGEAEIVRLVDYLLASRYITGKTGVRLENGKYPTLTLFFVQTTIY</sequence>
<gene>
    <name evidence="12" type="ORF">BIY29_17605</name>
</gene>
<keyword evidence="2" id="KW-0554">One-carbon metabolism</keyword>
<dbReference type="OrthoDB" id="9793499at2"/>
<comment type="function">
    <text evidence="5">Catalyzes the reduction of dihydromonapterin to tetrahydromonapterin. Also has lower activity with dihydrofolate.</text>
</comment>
<dbReference type="Proteomes" id="UP000285648">
    <property type="component" value="Unassembled WGS sequence"/>
</dbReference>
<evidence type="ECO:0000256" key="1">
    <source>
        <dbReference type="ARBA" id="ARBA00012856"/>
    </source>
</evidence>
<evidence type="ECO:0000313" key="13">
    <source>
        <dbReference type="Proteomes" id="UP000285648"/>
    </source>
</evidence>
<comment type="caution">
    <text evidence="12">The sequence shown here is derived from an EMBL/GenBank/DDBJ whole genome shotgun (WGS) entry which is preliminary data.</text>
</comment>
<name>A0A421DJL7_9GAMM</name>
<dbReference type="PRINTS" id="PR00081">
    <property type="entry name" value="GDHRDH"/>
</dbReference>
<evidence type="ECO:0000256" key="9">
    <source>
        <dbReference type="ARBA" id="ARBA00042299"/>
    </source>
</evidence>
<dbReference type="GO" id="GO:0006730">
    <property type="term" value="P:one-carbon metabolic process"/>
    <property type="evidence" value="ECO:0007669"/>
    <property type="project" value="UniProtKB-KW"/>
</dbReference>